<dbReference type="InterPro" id="IPR027417">
    <property type="entry name" value="P-loop_NTPase"/>
</dbReference>
<dbReference type="EC" id="2.5.1.17" evidence="3"/>
<dbReference type="Pfam" id="PF02572">
    <property type="entry name" value="CobA_CobO_BtuR"/>
    <property type="match status" value="1"/>
</dbReference>
<evidence type="ECO:0000256" key="2">
    <source>
        <dbReference type="ARBA" id="ARBA00007487"/>
    </source>
</evidence>
<evidence type="ECO:0000313" key="11">
    <source>
        <dbReference type="EMBL" id="CAA9369998.1"/>
    </source>
</evidence>
<evidence type="ECO:0000256" key="3">
    <source>
        <dbReference type="ARBA" id="ARBA00012454"/>
    </source>
</evidence>
<comment type="similarity">
    <text evidence="2">Belongs to the Cob(I)alamin adenosyltransferase family.</text>
</comment>
<dbReference type="PIRSF" id="PIRSF015617">
    <property type="entry name" value="Adensltrnsf_CobA"/>
    <property type="match status" value="1"/>
</dbReference>
<dbReference type="NCBIfam" id="TIGR00708">
    <property type="entry name" value="cobA"/>
    <property type="match status" value="1"/>
</dbReference>
<dbReference type="Gene3D" id="3.40.50.300">
    <property type="entry name" value="P-loop containing nucleotide triphosphate hydrolases"/>
    <property type="match status" value="1"/>
</dbReference>
<keyword evidence="11" id="KW-0808">Transferase</keyword>
<comment type="function">
    <text evidence="4">Required for both de novo synthesis of the corrin ring for the assimilation of exogenous corrinoids. Participates in the adenosylation of a variety of incomplete and complete corrinoids.</text>
</comment>
<dbReference type="InterPro" id="IPR003724">
    <property type="entry name" value="CblAdoTrfase_CobA"/>
</dbReference>
<reference evidence="11" key="1">
    <citation type="submission" date="2020-02" db="EMBL/GenBank/DDBJ databases">
        <authorList>
            <person name="Meier V. D."/>
        </authorList>
    </citation>
    <scope>NUCLEOTIDE SEQUENCE</scope>
    <source>
        <strain evidence="11">AVDCRST_MAG68</strain>
    </source>
</reference>
<sequence>MTERSDPLSPPEPVVRCGGRKAPVPKRKQPGPYRVPPREQRHGLVIVNTGDGKGKSTAAFGILLRAAGREMKVGMWQFVKNVDGRYGEHVAAERLGVSIVPLGDGFTWLSENIDEDRALAQQGWAICRDALRGGEYDVLIFDELTYPLRFGWLDIAEVLDEIARRPTGTHVVITGRSAPPELVEMADLVTEMKLVKHPYREQGIGAQPGIEL</sequence>
<comment type="catalytic activity">
    <reaction evidence="9">
        <text>2 cob(II)alamin + reduced [electron-transfer flavoprotein] + 2 ATP = 2 adenosylcob(III)alamin + 2 triphosphate + oxidized [electron-transfer flavoprotein] + 3 H(+)</text>
        <dbReference type="Rhea" id="RHEA:28671"/>
        <dbReference type="Rhea" id="RHEA-COMP:10685"/>
        <dbReference type="Rhea" id="RHEA-COMP:10686"/>
        <dbReference type="ChEBI" id="CHEBI:15378"/>
        <dbReference type="ChEBI" id="CHEBI:16304"/>
        <dbReference type="ChEBI" id="CHEBI:18036"/>
        <dbReference type="ChEBI" id="CHEBI:18408"/>
        <dbReference type="ChEBI" id="CHEBI:30616"/>
        <dbReference type="ChEBI" id="CHEBI:57692"/>
        <dbReference type="ChEBI" id="CHEBI:58307"/>
        <dbReference type="EC" id="2.5.1.17"/>
    </reaction>
</comment>
<dbReference type="PANTHER" id="PTHR46638:SF1">
    <property type="entry name" value="CORRINOID ADENOSYLTRANSFERASE"/>
    <property type="match status" value="1"/>
</dbReference>
<organism evidence="11">
    <name type="scientific">uncultured Gemmatimonadota bacterium</name>
    <dbReference type="NCBI Taxonomy" id="203437"/>
    <lineage>
        <taxon>Bacteria</taxon>
        <taxon>Pseudomonadati</taxon>
        <taxon>Gemmatimonadota</taxon>
        <taxon>environmental samples</taxon>
    </lineage>
</organism>
<evidence type="ECO:0000256" key="8">
    <source>
        <dbReference type="ARBA" id="ARBA00048555"/>
    </source>
</evidence>
<gene>
    <name evidence="11" type="ORF">AVDCRST_MAG68-5423</name>
</gene>
<dbReference type="GO" id="GO:0009236">
    <property type="term" value="P:cobalamin biosynthetic process"/>
    <property type="evidence" value="ECO:0007669"/>
    <property type="project" value="InterPro"/>
</dbReference>
<dbReference type="PANTHER" id="PTHR46638">
    <property type="entry name" value="CORRINOID ADENOSYLTRANSFERASE"/>
    <property type="match status" value="1"/>
</dbReference>
<dbReference type="GO" id="GO:0008817">
    <property type="term" value="F:corrinoid adenosyltransferase activity"/>
    <property type="evidence" value="ECO:0007669"/>
    <property type="project" value="UniProtKB-EC"/>
</dbReference>
<evidence type="ECO:0000256" key="1">
    <source>
        <dbReference type="ARBA" id="ARBA00005121"/>
    </source>
</evidence>
<dbReference type="SUPFAM" id="SSF52540">
    <property type="entry name" value="P-loop containing nucleoside triphosphate hydrolases"/>
    <property type="match status" value="1"/>
</dbReference>
<feature type="region of interest" description="Disordered" evidence="10">
    <location>
        <begin position="1"/>
        <end position="37"/>
    </location>
</feature>
<protein>
    <recommendedName>
        <fullName evidence="3">corrinoid adenosyltransferase</fullName>
        <ecNumber evidence="3">2.5.1.17</ecNumber>
    </recommendedName>
    <alternativeName>
        <fullName evidence="5">Cob(II)alamin adenosyltransferase</fullName>
    </alternativeName>
    <alternativeName>
        <fullName evidence="7">Cob(II)yrinic acid a,c-diamide adenosyltransferase</fullName>
    </alternativeName>
    <alternativeName>
        <fullName evidence="6">Cobinamide/cobalamin adenosyltransferase</fullName>
    </alternativeName>
</protein>
<dbReference type="AlphaFoldDB" id="A0A6J4MVK1"/>
<dbReference type="EMBL" id="CADCTW010000241">
    <property type="protein sequence ID" value="CAA9369998.1"/>
    <property type="molecule type" value="Genomic_DNA"/>
</dbReference>
<comment type="catalytic activity">
    <reaction evidence="8">
        <text>2 cob(II)yrinate a,c diamide + reduced [electron-transfer flavoprotein] + 2 ATP = 2 adenosylcob(III)yrinate a,c-diamide + 2 triphosphate + oxidized [electron-transfer flavoprotein] + 3 H(+)</text>
        <dbReference type="Rhea" id="RHEA:11528"/>
        <dbReference type="Rhea" id="RHEA-COMP:10685"/>
        <dbReference type="Rhea" id="RHEA-COMP:10686"/>
        <dbReference type="ChEBI" id="CHEBI:15378"/>
        <dbReference type="ChEBI" id="CHEBI:18036"/>
        <dbReference type="ChEBI" id="CHEBI:30616"/>
        <dbReference type="ChEBI" id="CHEBI:57692"/>
        <dbReference type="ChEBI" id="CHEBI:58307"/>
        <dbReference type="ChEBI" id="CHEBI:58503"/>
        <dbReference type="ChEBI" id="CHEBI:58537"/>
        <dbReference type="EC" id="2.5.1.17"/>
    </reaction>
</comment>
<evidence type="ECO:0000256" key="6">
    <source>
        <dbReference type="ARBA" id="ARBA00033334"/>
    </source>
</evidence>
<proteinExistence type="inferred from homology"/>
<dbReference type="GO" id="GO:0005524">
    <property type="term" value="F:ATP binding"/>
    <property type="evidence" value="ECO:0007669"/>
    <property type="project" value="InterPro"/>
</dbReference>
<accession>A0A6J4MVK1</accession>
<comment type="pathway">
    <text evidence="1">Cofactor biosynthesis; adenosylcobalamin biosynthesis; adenosylcobalamin from cob(II)yrinate a,c-diamide: step 2/7.</text>
</comment>
<evidence type="ECO:0000256" key="10">
    <source>
        <dbReference type="SAM" id="MobiDB-lite"/>
    </source>
</evidence>
<evidence type="ECO:0000256" key="9">
    <source>
        <dbReference type="ARBA" id="ARBA00048692"/>
    </source>
</evidence>
<dbReference type="CDD" id="cd00561">
    <property type="entry name" value="CobA_ACA"/>
    <property type="match status" value="1"/>
</dbReference>
<evidence type="ECO:0000256" key="4">
    <source>
        <dbReference type="ARBA" id="ARBA00024929"/>
    </source>
</evidence>
<evidence type="ECO:0000256" key="7">
    <source>
        <dbReference type="ARBA" id="ARBA00033354"/>
    </source>
</evidence>
<evidence type="ECO:0000256" key="5">
    <source>
        <dbReference type="ARBA" id="ARBA00031529"/>
    </source>
</evidence>
<name>A0A6J4MVK1_9BACT</name>
<dbReference type="NCBIfam" id="NF004637">
    <property type="entry name" value="PRK05986.1"/>
    <property type="match status" value="1"/>
</dbReference>